<sequence length="111" mass="12000">MNVPAAVDLIATIDVPRDHLAQVLEMLEEYGDVVRSEPGNQRFEVYSSDAADHSVVVVERYVSQAAFQEHLDHPANTAFNRALGELLGGVNSKLEFLRAQAPASPRAAATG</sequence>
<name>A0A316AA52_9ACTN</name>
<dbReference type="RefSeq" id="WP_170131352.1">
    <property type="nucleotide sequence ID" value="NZ_QGDQ01000006.1"/>
</dbReference>
<dbReference type="SUPFAM" id="SSF54909">
    <property type="entry name" value="Dimeric alpha+beta barrel"/>
    <property type="match status" value="1"/>
</dbReference>
<dbReference type="Pfam" id="PF03992">
    <property type="entry name" value="ABM"/>
    <property type="match status" value="1"/>
</dbReference>
<dbReference type="EMBL" id="QGDQ01000006">
    <property type="protein sequence ID" value="PWJ54655.1"/>
    <property type="molecule type" value="Genomic_DNA"/>
</dbReference>
<comment type="caution">
    <text evidence="2">The sequence shown here is derived from an EMBL/GenBank/DDBJ whole genome shotgun (WGS) entry which is preliminary data.</text>
</comment>
<dbReference type="InterPro" id="IPR050744">
    <property type="entry name" value="AI-2_Isomerase_LsrG"/>
</dbReference>
<feature type="domain" description="ABM" evidence="1">
    <location>
        <begin position="7"/>
        <end position="96"/>
    </location>
</feature>
<protein>
    <submittedName>
        <fullName evidence="2">Quinol monooxygenase YgiN</fullName>
    </submittedName>
</protein>
<evidence type="ECO:0000259" key="1">
    <source>
        <dbReference type="PROSITE" id="PS51725"/>
    </source>
</evidence>
<keyword evidence="3" id="KW-1185">Reference proteome</keyword>
<proteinExistence type="predicted"/>
<keyword evidence="2" id="KW-0560">Oxidoreductase</keyword>
<gene>
    <name evidence="2" type="ORF">BXY45_10698</name>
</gene>
<keyword evidence="2" id="KW-0503">Monooxygenase</keyword>
<evidence type="ECO:0000313" key="2">
    <source>
        <dbReference type="EMBL" id="PWJ54655.1"/>
    </source>
</evidence>
<dbReference type="InterPro" id="IPR007138">
    <property type="entry name" value="ABM_dom"/>
</dbReference>
<reference evidence="2 3" key="1">
    <citation type="submission" date="2018-03" db="EMBL/GenBank/DDBJ databases">
        <title>Genomic Encyclopedia of Archaeal and Bacterial Type Strains, Phase II (KMG-II): from individual species to whole genera.</title>
        <authorList>
            <person name="Goeker M."/>
        </authorList>
    </citation>
    <scope>NUCLEOTIDE SEQUENCE [LARGE SCALE GENOMIC DNA]</scope>
    <source>
        <strain evidence="2 3">DSM 44889</strain>
    </source>
</reference>
<dbReference type="Gene3D" id="3.30.70.100">
    <property type="match status" value="1"/>
</dbReference>
<dbReference type="PANTHER" id="PTHR33336">
    <property type="entry name" value="QUINOL MONOOXYGENASE YGIN-RELATED"/>
    <property type="match status" value="1"/>
</dbReference>
<dbReference type="InterPro" id="IPR011008">
    <property type="entry name" value="Dimeric_a/b-barrel"/>
</dbReference>
<dbReference type="GO" id="GO:0004497">
    <property type="term" value="F:monooxygenase activity"/>
    <property type="evidence" value="ECO:0007669"/>
    <property type="project" value="UniProtKB-KW"/>
</dbReference>
<dbReference type="PANTHER" id="PTHR33336:SF3">
    <property type="entry name" value="ABM DOMAIN-CONTAINING PROTEIN"/>
    <property type="match status" value="1"/>
</dbReference>
<dbReference type="Proteomes" id="UP000245469">
    <property type="component" value="Unassembled WGS sequence"/>
</dbReference>
<dbReference type="AlphaFoldDB" id="A0A316AA52"/>
<dbReference type="PROSITE" id="PS51725">
    <property type="entry name" value="ABM"/>
    <property type="match status" value="1"/>
</dbReference>
<evidence type="ECO:0000313" key="3">
    <source>
        <dbReference type="Proteomes" id="UP000245469"/>
    </source>
</evidence>
<accession>A0A316AA52</accession>
<organism evidence="2 3">
    <name type="scientific">Quadrisphaera granulorum</name>
    <dbReference type="NCBI Taxonomy" id="317664"/>
    <lineage>
        <taxon>Bacteria</taxon>
        <taxon>Bacillati</taxon>
        <taxon>Actinomycetota</taxon>
        <taxon>Actinomycetes</taxon>
        <taxon>Kineosporiales</taxon>
        <taxon>Kineosporiaceae</taxon>
        <taxon>Quadrisphaera</taxon>
    </lineage>
</organism>